<evidence type="ECO:0000313" key="2">
    <source>
        <dbReference type="EMBL" id="SHF81722.1"/>
    </source>
</evidence>
<keyword evidence="3" id="KW-1185">Reference proteome</keyword>
<evidence type="ECO:0000256" key="1">
    <source>
        <dbReference type="SAM" id="MobiDB-lite"/>
    </source>
</evidence>
<dbReference type="RefSeq" id="WP_073045058.1">
    <property type="nucleotide sequence ID" value="NZ_FQUO01000012.1"/>
</dbReference>
<organism evidence="2 3">
    <name type="scientific">Cnuella takakiae</name>
    <dbReference type="NCBI Taxonomy" id="1302690"/>
    <lineage>
        <taxon>Bacteria</taxon>
        <taxon>Pseudomonadati</taxon>
        <taxon>Bacteroidota</taxon>
        <taxon>Chitinophagia</taxon>
        <taxon>Chitinophagales</taxon>
        <taxon>Chitinophagaceae</taxon>
        <taxon>Cnuella</taxon>
    </lineage>
</organism>
<accession>A0A1M5ERT3</accession>
<dbReference type="AlphaFoldDB" id="A0A1M5ERT3"/>
<protein>
    <submittedName>
        <fullName evidence="2">Uncharacterized protein</fullName>
    </submittedName>
</protein>
<dbReference type="EMBL" id="FQUO01000012">
    <property type="protein sequence ID" value="SHF81722.1"/>
    <property type="molecule type" value="Genomic_DNA"/>
</dbReference>
<dbReference type="Proteomes" id="UP000184368">
    <property type="component" value="Unassembled WGS sequence"/>
</dbReference>
<sequence length="134" mass="13812">MSENRNSDMNQDRSGMDNTRGSEGLGGQSQSSDSLQDGQRQDMGNQQQDMGGGTQGHESMRQGGAESDRQDTGGQPMNIERSSVADYGSSGVPLDSGDSGRGGSTGSGRTDTGGLDDMDENNSMGHNRSGAGGM</sequence>
<feature type="region of interest" description="Disordered" evidence="1">
    <location>
        <begin position="1"/>
        <end position="134"/>
    </location>
</feature>
<gene>
    <name evidence="2" type="ORF">SAMN05444008_112153</name>
</gene>
<name>A0A1M5ERT3_9BACT</name>
<proteinExistence type="predicted"/>
<feature type="compositionally biased region" description="Low complexity" evidence="1">
    <location>
        <begin position="28"/>
        <end position="49"/>
    </location>
</feature>
<reference evidence="2 3" key="1">
    <citation type="submission" date="2016-11" db="EMBL/GenBank/DDBJ databases">
        <authorList>
            <person name="Jaros S."/>
            <person name="Januszkiewicz K."/>
            <person name="Wedrychowicz H."/>
        </authorList>
    </citation>
    <scope>NUCLEOTIDE SEQUENCE [LARGE SCALE GENOMIC DNA]</scope>
    <source>
        <strain evidence="2 3">DSM 26897</strain>
    </source>
</reference>
<evidence type="ECO:0000313" key="3">
    <source>
        <dbReference type="Proteomes" id="UP000184368"/>
    </source>
</evidence>